<organism evidence="2 3">
    <name type="scientific">Pseudonocardia spirodelae</name>
    <dbReference type="NCBI Taxonomy" id="3133431"/>
    <lineage>
        <taxon>Bacteria</taxon>
        <taxon>Bacillati</taxon>
        <taxon>Actinomycetota</taxon>
        <taxon>Actinomycetes</taxon>
        <taxon>Pseudonocardiales</taxon>
        <taxon>Pseudonocardiaceae</taxon>
        <taxon>Pseudonocardia</taxon>
    </lineage>
</organism>
<dbReference type="RefSeq" id="WP_340292053.1">
    <property type="nucleotide sequence ID" value="NZ_JBBJUP010000013.1"/>
</dbReference>
<evidence type="ECO:0000256" key="1">
    <source>
        <dbReference type="SAM" id="MobiDB-lite"/>
    </source>
</evidence>
<feature type="region of interest" description="Disordered" evidence="1">
    <location>
        <begin position="1"/>
        <end position="127"/>
    </location>
</feature>
<feature type="compositionally biased region" description="Low complexity" evidence="1">
    <location>
        <begin position="71"/>
        <end position="100"/>
    </location>
</feature>
<reference evidence="2 3" key="1">
    <citation type="submission" date="2024-03" db="EMBL/GenBank/DDBJ databases">
        <title>Draft genome sequence of Pseudonocardia sp. DW16-2.</title>
        <authorList>
            <person name="Duangmal K."/>
        </authorList>
    </citation>
    <scope>NUCLEOTIDE SEQUENCE [LARGE SCALE GENOMIC DNA]</scope>
    <source>
        <strain evidence="2 3">DW16-2</strain>
    </source>
</reference>
<accession>A0ABU8T9M9</accession>
<sequence length="182" mass="18231">MSAPAVRIPSPRRPVGATVPPVPAPRGGAVVPGAAEGRHRRREQHVEVPAPRRERSTSPQVPGVPAPRPASPGSAARPVPPAAVRRPARSAPVTPTARPARPAPVTPTAGPVMPPARSTGRPVARHASPQPSAAARALVVLGRVGSLTTIAAMLVVSAALAGLTDGNPPTGAAADVAVTTLR</sequence>
<evidence type="ECO:0000313" key="2">
    <source>
        <dbReference type="EMBL" id="MEJ8280673.1"/>
    </source>
</evidence>
<protein>
    <submittedName>
        <fullName evidence="2">Uncharacterized protein</fullName>
    </submittedName>
</protein>
<evidence type="ECO:0000313" key="3">
    <source>
        <dbReference type="Proteomes" id="UP001364211"/>
    </source>
</evidence>
<comment type="caution">
    <text evidence="2">The sequence shown here is derived from an EMBL/GenBank/DDBJ whole genome shotgun (WGS) entry which is preliminary data.</text>
</comment>
<name>A0ABU8T9M9_9PSEU</name>
<feature type="compositionally biased region" description="Low complexity" evidence="1">
    <location>
        <begin position="13"/>
        <end position="35"/>
    </location>
</feature>
<dbReference type="Proteomes" id="UP001364211">
    <property type="component" value="Unassembled WGS sequence"/>
</dbReference>
<gene>
    <name evidence="2" type="ORF">WJX68_17155</name>
</gene>
<dbReference type="EMBL" id="JBBJUP010000013">
    <property type="protein sequence ID" value="MEJ8280673.1"/>
    <property type="molecule type" value="Genomic_DNA"/>
</dbReference>
<feature type="compositionally biased region" description="Basic and acidic residues" evidence="1">
    <location>
        <begin position="44"/>
        <end position="56"/>
    </location>
</feature>
<proteinExistence type="predicted"/>
<keyword evidence="3" id="KW-1185">Reference proteome</keyword>